<dbReference type="InParanoid" id="C2KYL1"/>
<dbReference type="PANTHER" id="PTHR22617:SF23">
    <property type="entry name" value="CHEMOTAXIS PROTEIN CHEW"/>
    <property type="match status" value="1"/>
</dbReference>
<feature type="domain" description="CheW-like" evidence="1">
    <location>
        <begin position="38"/>
        <end position="176"/>
    </location>
</feature>
<dbReference type="FunCoup" id="C2KYL1">
    <property type="interactions" value="115"/>
</dbReference>
<dbReference type="EMBL" id="ACKX01000160">
    <property type="protein sequence ID" value="EEJ51156.1"/>
    <property type="molecule type" value="Genomic_DNA"/>
</dbReference>
<dbReference type="eggNOG" id="COG0835">
    <property type="taxonomic scope" value="Bacteria"/>
</dbReference>
<dbReference type="PROSITE" id="PS50851">
    <property type="entry name" value="CHEW"/>
    <property type="match status" value="1"/>
</dbReference>
<keyword evidence="3" id="KW-1185">Reference proteome</keyword>
<evidence type="ECO:0000313" key="3">
    <source>
        <dbReference type="Proteomes" id="UP000004121"/>
    </source>
</evidence>
<evidence type="ECO:0000259" key="1">
    <source>
        <dbReference type="PROSITE" id="PS50851"/>
    </source>
</evidence>
<organism evidence="2 3">
    <name type="scientific">Oribacterium sinus F0268</name>
    <dbReference type="NCBI Taxonomy" id="585501"/>
    <lineage>
        <taxon>Bacteria</taxon>
        <taxon>Bacillati</taxon>
        <taxon>Bacillota</taxon>
        <taxon>Clostridia</taxon>
        <taxon>Lachnospirales</taxon>
        <taxon>Lachnospiraceae</taxon>
        <taxon>Oribacterium</taxon>
    </lineage>
</organism>
<dbReference type="PANTHER" id="PTHR22617">
    <property type="entry name" value="CHEMOTAXIS SENSOR HISTIDINE KINASE-RELATED"/>
    <property type="match status" value="1"/>
</dbReference>
<evidence type="ECO:0000313" key="2">
    <source>
        <dbReference type="EMBL" id="EEJ51156.1"/>
    </source>
</evidence>
<name>C2KYL1_9FIRM</name>
<dbReference type="Gene3D" id="2.30.30.40">
    <property type="entry name" value="SH3 Domains"/>
    <property type="match status" value="1"/>
</dbReference>
<gene>
    <name evidence="2" type="ORF">HMPREF6123_1580</name>
</gene>
<dbReference type="Pfam" id="PF01584">
    <property type="entry name" value="CheW"/>
    <property type="match status" value="1"/>
</dbReference>
<protein>
    <submittedName>
        <fullName evidence="2">CheW-like protein</fullName>
    </submittedName>
</protein>
<dbReference type="SMART" id="SM00260">
    <property type="entry name" value="CheW"/>
    <property type="match status" value="1"/>
</dbReference>
<comment type="caution">
    <text evidence="2">The sequence shown here is derived from an EMBL/GenBank/DDBJ whole genome shotgun (WGS) entry which is preliminary data.</text>
</comment>
<dbReference type="SUPFAM" id="SSF50341">
    <property type="entry name" value="CheW-like"/>
    <property type="match status" value="1"/>
</dbReference>
<dbReference type="HOGENOM" id="CLU_048995_1_2_9"/>
<dbReference type="STRING" id="585501.HMPREF6123_1580"/>
<dbReference type="GO" id="GO:0006935">
    <property type="term" value="P:chemotaxis"/>
    <property type="evidence" value="ECO:0007669"/>
    <property type="project" value="InterPro"/>
</dbReference>
<dbReference type="InterPro" id="IPR002545">
    <property type="entry name" value="CheW-lke_dom"/>
</dbReference>
<dbReference type="InterPro" id="IPR036061">
    <property type="entry name" value="CheW-like_dom_sf"/>
</dbReference>
<dbReference type="Gene3D" id="2.40.50.180">
    <property type="entry name" value="CheA-289, Domain 4"/>
    <property type="match status" value="1"/>
</dbReference>
<dbReference type="Proteomes" id="UP000004121">
    <property type="component" value="Unassembled WGS sequence"/>
</dbReference>
<sequence length="180" mass="20059">MKTFKEGSSMAEELMQEELLEEVESQENKQDEKDLTDAERCLTFESGGLVMYMSTSYVIEIINDHSITALPMVPHYVKGIINLRGSILPVVDIRLLMDREAEEYTSKTCIIVLNIDSVPIGIIVDKVRQVIDIDTSEVQPIPLRNRQKLCNGMLTLDSGEVAMSFDAASLVQSSSTSEVV</sequence>
<dbReference type="GO" id="GO:0007165">
    <property type="term" value="P:signal transduction"/>
    <property type="evidence" value="ECO:0007669"/>
    <property type="project" value="InterPro"/>
</dbReference>
<dbReference type="GO" id="GO:0005829">
    <property type="term" value="C:cytosol"/>
    <property type="evidence" value="ECO:0007669"/>
    <property type="project" value="TreeGrafter"/>
</dbReference>
<reference evidence="2 3" key="1">
    <citation type="submission" date="2009-04" db="EMBL/GenBank/DDBJ databases">
        <authorList>
            <person name="Qin X."/>
            <person name="Bachman B."/>
            <person name="Battles P."/>
            <person name="Bell A."/>
            <person name="Bess C."/>
            <person name="Bickham C."/>
            <person name="Chaboub L."/>
            <person name="Chen D."/>
            <person name="Coyle M."/>
            <person name="Deiros D.R."/>
            <person name="Dinh H."/>
            <person name="Forbes L."/>
            <person name="Fowler G."/>
            <person name="Francisco L."/>
            <person name="Fu Q."/>
            <person name="Gubbala S."/>
            <person name="Hale W."/>
            <person name="Han Y."/>
            <person name="Hemphill L."/>
            <person name="Highlander S.K."/>
            <person name="Hirani K."/>
            <person name="Hogues M."/>
            <person name="Jackson L."/>
            <person name="Jakkamsetti A."/>
            <person name="Javaid M."/>
            <person name="Jiang H."/>
            <person name="Korchina V."/>
            <person name="Kovar C."/>
            <person name="Lara F."/>
            <person name="Lee S."/>
            <person name="Mata R."/>
            <person name="Mathew T."/>
            <person name="Moen C."/>
            <person name="Morales K."/>
            <person name="Munidasa M."/>
            <person name="Nazareth L."/>
            <person name="Ngo R."/>
            <person name="Nguyen L."/>
            <person name="Okwuonu G."/>
            <person name="Ongeri F."/>
            <person name="Patil S."/>
            <person name="Petrosino J."/>
            <person name="Pham C."/>
            <person name="Pham P."/>
            <person name="Pu L.-L."/>
            <person name="Puazo M."/>
            <person name="Raj R."/>
            <person name="Reid J."/>
            <person name="Rouhana J."/>
            <person name="Saada N."/>
            <person name="Shang Y."/>
            <person name="Simmons D."/>
            <person name="Thornton R."/>
            <person name="Warren J."/>
            <person name="Weissenberger G."/>
            <person name="Zhang J."/>
            <person name="Zhang L."/>
            <person name="Zhou C."/>
            <person name="Zhu D."/>
            <person name="Muzny D."/>
            <person name="Worley K."/>
            <person name="Gibbs R."/>
        </authorList>
    </citation>
    <scope>NUCLEOTIDE SEQUENCE [LARGE SCALE GENOMIC DNA]</scope>
    <source>
        <strain evidence="2 3">F0268</strain>
    </source>
</reference>
<proteinExistence type="predicted"/>
<dbReference type="AlphaFoldDB" id="C2KYL1"/>
<accession>C2KYL1</accession>
<dbReference type="InterPro" id="IPR039315">
    <property type="entry name" value="CheW"/>
</dbReference>